<proteinExistence type="predicted"/>
<feature type="transmembrane region" description="Helical" evidence="1">
    <location>
        <begin position="92"/>
        <end position="110"/>
    </location>
</feature>
<dbReference type="EMBL" id="AKOZ01000009">
    <property type="protein sequence ID" value="EJB79722.1"/>
    <property type="molecule type" value="Genomic_DNA"/>
</dbReference>
<protein>
    <submittedName>
        <fullName evidence="2">Uncharacterized protein</fullName>
    </submittedName>
</protein>
<gene>
    <name evidence="2" type="ORF">HPHPH6_1586</name>
</gene>
<evidence type="ECO:0000313" key="3">
    <source>
        <dbReference type="Proteomes" id="UP000004177"/>
    </source>
</evidence>
<dbReference type="AlphaFoldDB" id="J0MZV6"/>
<accession>J0MZV6</accession>
<organism evidence="2 3">
    <name type="scientific">Helicobacter pylori Hp H-6</name>
    <dbReference type="NCBI Taxonomy" id="992061"/>
    <lineage>
        <taxon>Bacteria</taxon>
        <taxon>Pseudomonadati</taxon>
        <taxon>Campylobacterota</taxon>
        <taxon>Epsilonproteobacteria</taxon>
        <taxon>Campylobacterales</taxon>
        <taxon>Helicobacteraceae</taxon>
        <taxon>Helicobacter</taxon>
    </lineage>
</organism>
<comment type="caution">
    <text evidence="2">The sequence shown here is derived from an EMBL/GenBank/DDBJ whole genome shotgun (WGS) entry which is preliminary data.</text>
</comment>
<evidence type="ECO:0000256" key="1">
    <source>
        <dbReference type="SAM" id="Phobius"/>
    </source>
</evidence>
<keyword evidence="1" id="KW-1133">Transmembrane helix</keyword>
<evidence type="ECO:0000313" key="2">
    <source>
        <dbReference type="EMBL" id="EJB79722.1"/>
    </source>
</evidence>
<keyword evidence="1" id="KW-0472">Membrane</keyword>
<dbReference type="Proteomes" id="UP000004177">
    <property type="component" value="Unassembled WGS sequence"/>
</dbReference>
<name>J0MZV6_HELPX</name>
<reference evidence="2 3" key="1">
    <citation type="journal article" date="2013" name="Pathog. Dis.">
        <title>Genome sequences of 65 Helicobacter pylori strains isolated from asymptomatic individuals and patients with gastric cancer, peptic ulcer disease, or gastritis.</title>
        <authorList>
            <person name="Blanchard T.G."/>
            <person name="Czinn S.J."/>
            <person name="Correa P."/>
            <person name="Nakazawa T."/>
            <person name="Keelan M."/>
            <person name="Morningstar L."/>
            <person name="Santana-Cruz I."/>
            <person name="Maroo A."/>
            <person name="McCracken C."/>
            <person name="Shefchek K."/>
            <person name="Daugherty S."/>
            <person name="Song Y."/>
            <person name="Fraser C.M."/>
            <person name="Fricke W.F."/>
        </authorList>
    </citation>
    <scope>NUCLEOTIDE SEQUENCE [LARGE SCALE GENOMIC DNA]</scope>
    <source>
        <strain evidence="2 3">Hp H-6</strain>
    </source>
</reference>
<keyword evidence="1" id="KW-0812">Transmembrane</keyword>
<sequence length="122" mass="14484">MAFIQPFYHSTILSFNHSIIQPFYHSTILSFNHSIIQPFYHSTILSFNHSIIQPFYHSTILSFNQSSKQAFYHSIKQRYHTFIAFTKTYLKIPYFLLSSLLFPLLLTLSLTRATTFFNHLIR</sequence>